<protein>
    <submittedName>
        <fullName evidence="9">Transcription factor TCP8-like</fullName>
    </submittedName>
</protein>
<evidence type="ECO:0000256" key="1">
    <source>
        <dbReference type="ARBA" id="ARBA00004123"/>
    </source>
</evidence>
<feature type="compositionally biased region" description="Low complexity" evidence="6">
    <location>
        <begin position="140"/>
        <end position="152"/>
    </location>
</feature>
<feature type="region of interest" description="Disordered" evidence="6">
    <location>
        <begin position="126"/>
        <end position="168"/>
    </location>
</feature>
<feature type="compositionally biased region" description="Basic residues" evidence="6">
    <location>
        <begin position="65"/>
        <end position="75"/>
    </location>
</feature>
<feature type="region of interest" description="Disordered" evidence="6">
    <location>
        <begin position="1"/>
        <end position="109"/>
    </location>
</feature>
<feature type="region of interest" description="Disordered" evidence="6">
    <location>
        <begin position="505"/>
        <end position="539"/>
    </location>
</feature>
<keyword evidence="4" id="KW-0804">Transcription</keyword>
<dbReference type="GO" id="GO:0005634">
    <property type="term" value="C:nucleus"/>
    <property type="evidence" value="ECO:0007669"/>
    <property type="project" value="UniProtKB-SubCell"/>
</dbReference>
<dbReference type="PROSITE" id="PS51369">
    <property type="entry name" value="TCP"/>
    <property type="match status" value="1"/>
</dbReference>
<keyword evidence="2" id="KW-0805">Transcription regulation</keyword>
<evidence type="ECO:0000256" key="5">
    <source>
        <dbReference type="ARBA" id="ARBA00023242"/>
    </source>
</evidence>
<organism evidence="8 9">
    <name type="scientific">Durio zibethinus</name>
    <name type="common">Durian</name>
    <dbReference type="NCBI Taxonomy" id="66656"/>
    <lineage>
        <taxon>Eukaryota</taxon>
        <taxon>Viridiplantae</taxon>
        <taxon>Streptophyta</taxon>
        <taxon>Embryophyta</taxon>
        <taxon>Tracheophyta</taxon>
        <taxon>Spermatophyta</taxon>
        <taxon>Magnoliopsida</taxon>
        <taxon>eudicotyledons</taxon>
        <taxon>Gunneridae</taxon>
        <taxon>Pentapetalae</taxon>
        <taxon>rosids</taxon>
        <taxon>malvids</taxon>
        <taxon>Malvales</taxon>
        <taxon>Malvaceae</taxon>
        <taxon>Helicteroideae</taxon>
        <taxon>Durio</taxon>
    </lineage>
</organism>
<keyword evidence="8" id="KW-1185">Reference proteome</keyword>
<feature type="compositionally biased region" description="Low complexity" evidence="6">
    <location>
        <begin position="12"/>
        <end position="21"/>
    </location>
</feature>
<feature type="domain" description="TCP" evidence="7">
    <location>
        <begin position="160"/>
        <end position="214"/>
    </location>
</feature>
<reference evidence="9" key="1">
    <citation type="submission" date="2025-08" db="UniProtKB">
        <authorList>
            <consortium name="RefSeq"/>
        </authorList>
    </citation>
    <scope>IDENTIFICATION</scope>
    <source>
        <tissue evidence="9">Fruit stalk</tissue>
    </source>
</reference>
<evidence type="ECO:0000259" key="7">
    <source>
        <dbReference type="PROSITE" id="PS51369"/>
    </source>
</evidence>
<evidence type="ECO:0000256" key="2">
    <source>
        <dbReference type="ARBA" id="ARBA00023015"/>
    </source>
</evidence>
<dbReference type="PANTHER" id="PTHR31072:SF105">
    <property type="entry name" value="TCP DOMAIN-CONTAINING PROTEIN"/>
    <property type="match status" value="1"/>
</dbReference>
<evidence type="ECO:0000256" key="3">
    <source>
        <dbReference type="ARBA" id="ARBA00023125"/>
    </source>
</evidence>
<dbReference type="Proteomes" id="UP000515121">
    <property type="component" value="Unplaced"/>
</dbReference>
<dbReference type="GeneID" id="111282766"/>
<dbReference type="InterPro" id="IPR005333">
    <property type="entry name" value="Transcription_factor_TCP"/>
</dbReference>
<dbReference type="GO" id="GO:0043565">
    <property type="term" value="F:sequence-specific DNA binding"/>
    <property type="evidence" value="ECO:0007669"/>
    <property type="project" value="TreeGrafter"/>
</dbReference>
<gene>
    <name evidence="9" type="primary">LOC111282766</name>
</gene>
<feature type="compositionally biased region" description="Low complexity" evidence="6">
    <location>
        <begin position="45"/>
        <end position="61"/>
    </location>
</feature>
<dbReference type="AlphaFoldDB" id="A0A6P5XG96"/>
<evidence type="ECO:0000313" key="9">
    <source>
        <dbReference type="RefSeq" id="XP_022726737.1"/>
    </source>
</evidence>
<evidence type="ECO:0000256" key="6">
    <source>
        <dbReference type="SAM" id="MobiDB-lite"/>
    </source>
</evidence>
<feature type="compositionally biased region" description="Low complexity" evidence="6">
    <location>
        <begin position="79"/>
        <end position="109"/>
    </location>
</feature>
<feature type="compositionally biased region" description="Polar residues" evidence="6">
    <location>
        <begin position="1"/>
        <end position="11"/>
    </location>
</feature>
<evidence type="ECO:0000256" key="4">
    <source>
        <dbReference type="ARBA" id="ARBA00023163"/>
    </source>
</evidence>
<feature type="compositionally biased region" description="Polar residues" evidence="6">
    <location>
        <begin position="506"/>
        <end position="517"/>
    </location>
</feature>
<dbReference type="OrthoDB" id="1923470at2759"/>
<name>A0A6P5XG96_DURZI</name>
<sequence>MELTDLQSNKQTNSNNDNNDSTEPHHLQHQKQPSSPPLVVVPFDGSRSSGPSSGNPFNMGSISHLHPHQHAHHLLHPGSSTTTTTTTPPLSSSSSSSYSSASTTTTNPPQLVDASLAIATGSTSLNIDSTKKNQPNLPLSSTTTTSTATTTANPPVKRSTKDRHTKVDGRGRRIRMPAACAARVFQLTRELGHKSDGETIEWLLQQAETAIIAATGTGTIPANFSTLNVSLRSSGSTLSAPPSKSAPHSFHGALALASHFHHHPYEEGFAHSALLGFHHQQQQQQQQQQHLLAADQIAEALPGSGGGGGGDSGNSDENYMRKRFREDLFKDDNQQRGESSSGDGGGSGDGSLIKAFKSGLSQLPKPQQDAGSSGILRPSNILPATAMWAVAPGPSSGAGSTFWMLPVTAGAGAPSVATGASGAAPSESQMWPFGTASPASGNTLQAPLQFLPRFNLPGTVEFQGGRASPLQLGSMLMQQQPSQHLGLGMSESNLGMLAALNAYSRGGSNINSEQNNPLEHHQHQPQGTDSADEDPNNSQ</sequence>
<feature type="region of interest" description="Disordered" evidence="6">
    <location>
        <begin position="328"/>
        <end position="354"/>
    </location>
</feature>
<dbReference type="PANTHER" id="PTHR31072">
    <property type="entry name" value="TRANSCRIPTION FACTOR TCP4-RELATED"/>
    <property type="match status" value="1"/>
</dbReference>
<keyword evidence="3" id="KW-0238">DNA-binding</keyword>
<accession>A0A6P5XG96</accession>
<dbReference type="GO" id="GO:0003700">
    <property type="term" value="F:DNA-binding transcription factor activity"/>
    <property type="evidence" value="ECO:0007669"/>
    <property type="project" value="InterPro"/>
</dbReference>
<proteinExistence type="predicted"/>
<dbReference type="Pfam" id="PF03634">
    <property type="entry name" value="TCP"/>
    <property type="match status" value="1"/>
</dbReference>
<dbReference type="InterPro" id="IPR017887">
    <property type="entry name" value="TF_TCP_subgr"/>
</dbReference>
<evidence type="ECO:0000313" key="8">
    <source>
        <dbReference type="Proteomes" id="UP000515121"/>
    </source>
</evidence>
<dbReference type="KEGG" id="dzi:111282766"/>
<feature type="compositionally biased region" description="Acidic residues" evidence="6">
    <location>
        <begin position="530"/>
        <end position="539"/>
    </location>
</feature>
<keyword evidence="5" id="KW-0539">Nucleus</keyword>
<feature type="compositionally biased region" description="Polar residues" evidence="6">
    <location>
        <begin position="126"/>
        <end position="139"/>
    </location>
</feature>
<comment type="subcellular location">
    <subcellularLocation>
        <location evidence="1">Nucleus</location>
    </subcellularLocation>
</comment>
<dbReference type="RefSeq" id="XP_022726737.1">
    <property type="nucleotide sequence ID" value="XM_022871002.1"/>
</dbReference>